<dbReference type="NCBIfam" id="TIGR00747">
    <property type="entry name" value="fabH"/>
    <property type="match status" value="1"/>
</dbReference>
<evidence type="ECO:0000256" key="9">
    <source>
        <dbReference type="ARBA" id="ARBA00023315"/>
    </source>
</evidence>
<keyword evidence="4 14" id="KW-0444">Lipid biosynthesis</keyword>
<evidence type="ECO:0000313" key="18">
    <source>
        <dbReference type="EMBL" id="TVY12036.1"/>
    </source>
</evidence>
<dbReference type="GO" id="GO:0044550">
    <property type="term" value="P:secondary metabolite biosynthetic process"/>
    <property type="evidence" value="ECO:0007669"/>
    <property type="project" value="TreeGrafter"/>
</dbReference>
<feature type="transmembrane region" description="Helical" evidence="15">
    <location>
        <begin position="314"/>
        <end position="332"/>
    </location>
</feature>
<feature type="active site" evidence="14">
    <location>
        <position position="289"/>
    </location>
</feature>
<name>A0A559KIU2_9BACL</name>
<dbReference type="GO" id="GO:0005737">
    <property type="term" value="C:cytoplasm"/>
    <property type="evidence" value="ECO:0007669"/>
    <property type="project" value="UniProtKB-SubCell"/>
</dbReference>
<dbReference type="Proteomes" id="UP000317036">
    <property type="component" value="Unassembled WGS sequence"/>
</dbReference>
<dbReference type="NCBIfam" id="NF006829">
    <property type="entry name" value="PRK09352.1"/>
    <property type="match status" value="1"/>
</dbReference>
<feature type="region of interest" description="ACP-binding" evidence="14">
    <location>
        <begin position="260"/>
        <end position="264"/>
    </location>
</feature>
<evidence type="ECO:0000256" key="1">
    <source>
        <dbReference type="ARBA" id="ARBA00005194"/>
    </source>
</evidence>
<evidence type="ECO:0000259" key="17">
    <source>
        <dbReference type="Pfam" id="PF08545"/>
    </source>
</evidence>
<gene>
    <name evidence="14" type="primary">fabH</name>
    <name evidence="18" type="ORF">FPZ49_00685</name>
</gene>
<evidence type="ECO:0000256" key="6">
    <source>
        <dbReference type="ARBA" id="ARBA00022832"/>
    </source>
</evidence>
<dbReference type="HAMAP" id="MF_01815">
    <property type="entry name" value="FabH"/>
    <property type="match status" value="1"/>
</dbReference>
<comment type="caution">
    <text evidence="18">The sequence shown here is derived from an EMBL/GenBank/DDBJ whole genome shotgun (WGS) entry which is preliminary data.</text>
</comment>
<feature type="active site" evidence="14">
    <location>
        <position position="118"/>
    </location>
</feature>
<keyword evidence="7 14" id="KW-0443">Lipid metabolism</keyword>
<comment type="catalytic activity">
    <reaction evidence="11">
        <text>(2S)-2-methylbutanoyl-CoA + malonyl-[ACP] + H(+) = (4S)-4-methyl-3-oxohexanoyl-[ACP] + CO2 + CoA</text>
        <dbReference type="Rhea" id="RHEA:42276"/>
        <dbReference type="Rhea" id="RHEA-COMP:9623"/>
        <dbReference type="Rhea" id="RHEA-COMP:17148"/>
        <dbReference type="ChEBI" id="CHEBI:15378"/>
        <dbReference type="ChEBI" id="CHEBI:16526"/>
        <dbReference type="ChEBI" id="CHEBI:57287"/>
        <dbReference type="ChEBI" id="CHEBI:78449"/>
        <dbReference type="ChEBI" id="CHEBI:88166"/>
        <dbReference type="ChEBI" id="CHEBI:167462"/>
        <dbReference type="EC" id="2.3.1.300"/>
    </reaction>
    <physiologicalReaction direction="left-to-right" evidence="11">
        <dbReference type="Rhea" id="RHEA:42277"/>
    </physiologicalReaction>
</comment>
<comment type="pathway">
    <text evidence="1 14">Lipid metabolism; fatty acid biosynthesis.</text>
</comment>
<dbReference type="FunFam" id="3.40.47.10:FF:000004">
    <property type="entry name" value="3-oxoacyl-[acyl-carrier-protein] synthase 3"/>
    <property type="match status" value="1"/>
</dbReference>
<accession>A0A559KIU2</accession>
<dbReference type="GO" id="GO:0033818">
    <property type="term" value="F:beta-ketoacyl-acyl-carrier-protein synthase III activity"/>
    <property type="evidence" value="ECO:0007669"/>
    <property type="project" value="UniProtKB-UniRule"/>
</dbReference>
<dbReference type="InterPro" id="IPR016039">
    <property type="entry name" value="Thiolase-like"/>
</dbReference>
<evidence type="ECO:0000256" key="12">
    <source>
        <dbReference type="ARBA" id="ARBA00052467"/>
    </source>
</evidence>
<comment type="function">
    <text evidence="14">Catalyzes the condensation reaction of fatty acid synthesis by the addition to an acyl acceptor of two carbons from malonyl-ACP. Catalyzes the first condensation reaction which initiates fatty acid synthesis and may therefore play a role in governing the total rate of fatty acid production. Possesses both acetoacetyl-ACP synthase and acetyl transacylase activities. Its substrate specificity determines the biosynthesis of branched-chain and/or straight-chain of fatty acids.</text>
</comment>
<evidence type="ECO:0000259" key="16">
    <source>
        <dbReference type="Pfam" id="PF08541"/>
    </source>
</evidence>
<keyword evidence="15" id="KW-0472">Membrane</keyword>
<evidence type="ECO:0000256" key="2">
    <source>
        <dbReference type="ARBA" id="ARBA00008642"/>
    </source>
</evidence>
<dbReference type="Pfam" id="PF08541">
    <property type="entry name" value="ACP_syn_III_C"/>
    <property type="match status" value="1"/>
</dbReference>
<keyword evidence="5 14" id="KW-0808">Transferase</keyword>
<dbReference type="EMBL" id="VNJI01000001">
    <property type="protein sequence ID" value="TVY12036.1"/>
    <property type="molecule type" value="Genomic_DNA"/>
</dbReference>
<evidence type="ECO:0000256" key="15">
    <source>
        <dbReference type="SAM" id="Phobius"/>
    </source>
</evidence>
<evidence type="ECO:0000313" key="19">
    <source>
        <dbReference type="Proteomes" id="UP000317036"/>
    </source>
</evidence>
<keyword evidence="14" id="KW-0511">Multifunctional enzyme</keyword>
<comment type="domain">
    <text evidence="14">The last Arg residue of the ACP-binding site is essential for the weak association between ACP/AcpP and FabH.</text>
</comment>
<dbReference type="InterPro" id="IPR013747">
    <property type="entry name" value="ACP_syn_III_C"/>
</dbReference>
<evidence type="ECO:0000256" key="8">
    <source>
        <dbReference type="ARBA" id="ARBA00023160"/>
    </source>
</evidence>
<protein>
    <recommendedName>
        <fullName evidence="14">Beta-ketoacyl-[acyl-carrier-protein] synthase III</fullName>
        <shortName evidence="14">Beta-ketoacyl-ACP synthase III</shortName>
        <shortName evidence="14">KAS III</shortName>
        <ecNumber evidence="14">2.3.1.180</ecNumber>
    </recommendedName>
    <alternativeName>
        <fullName evidence="14">3-oxoacyl-[acyl-carrier-protein] synthase 3</fullName>
    </alternativeName>
    <alternativeName>
        <fullName evidence="14">3-oxoacyl-[acyl-carrier-protein] synthase III</fullName>
    </alternativeName>
</protein>
<proteinExistence type="inferred from homology"/>
<dbReference type="UniPathway" id="UPA00094"/>
<evidence type="ECO:0000256" key="11">
    <source>
        <dbReference type="ARBA" id="ARBA00052407"/>
    </source>
</evidence>
<dbReference type="SUPFAM" id="SSF53901">
    <property type="entry name" value="Thiolase-like"/>
    <property type="match status" value="1"/>
</dbReference>
<comment type="catalytic activity">
    <reaction evidence="12">
        <text>2-methylpropanoyl-CoA + malonyl-[ACP] + H(+) = 4-methyl-3-oxopentanoyl-[ACP] + CO2 + CoA</text>
        <dbReference type="Rhea" id="RHEA:42268"/>
        <dbReference type="Rhea" id="RHEA-COMP:9623"/>
        <dbReference type="Rhea" id="RHEA-COMP:9940"/>
        <dbReference type="ChEBI" id="CHEBI:15378"/>
        <dbReference type="ChEBI" id="CHEBI:16526"/>
        <dbReference type="ChEBI" id="CHEBI:57287"/>
        <dbReference type="ChEBI" id="CHEBI:57338"/>
        <dbReference type="ChEBI" id="CHEBI:78449"/>
        <dbReference type="ChEBI" id="CHEBI:78820"/>
        <dbReference type="EC" id="2.3.1.300"/>
    </reaction>
    <physiologicalReaction direction="left-to-right" evidence="12">
        <dbReference type="Rhea" id="RHEA:42269"/>
    </physiologicalReaction>
</comment>
<keyword evidence="15" id="KW-0812">Transmembrane</keyword>
<evidence type="ECO:0000256" key="14">
    <source>
        <dbReference type="HAMAP-Rule" id="MF_01815"/>
    </source>
</evidence>
<feature type="domain" description="Beta-ketoacyl-[acyl-carrier-protein] synthase III C-terminal" evidence="16">
    <location>
        <begin position="243"/>
        <end position="332"/>
    </location>
</feature>
<evidence type="ECO:0000256" key="10">
    <source>
        <dbReference type="ARBA" id="ARBA00051096"/>
    </source>
</evidence>
<sequence>MSSPQTYRSRITAIGSYVPERRLTNADLEQLVDTNDEWIVQRTGIRERRICGPEQYTSDLCIGAVQNLLDRYPVTLDDVELILVCTSTPDFTFPSTACLVQTHFGIPQTTAWDLCAACAGFVYGLNVANGMIASGVHRKVLVIGAEALSKITDYTDRTTCILFGDGAGAVLIERDTDGGGPASFLAYTGGSDGSGGKHLYNAYTAKSWSGQELAGAAGKLVQNGREVYKFAVQTVPRGVEELLRQTGLTAAEIDWFVPHSANLRIIESVCEKTGIPLEKTLHTIEQFGNTSAATIPLAIDQAVRAGQLKEGDRLLLFGFGGGFVYGGLLLQWRALPH</sequence>
<keyword evidence="6 14" id="KW-0276">Fatty acid metabolism</keyword>
<comment type="catalytic activity">
    <reaction evidence="13">
        <text>3-methylbutanoyl-CoA + malonyl-[ACP] + H(+) = 5-methyl-3-oxohexanoyl-[ACP] + CO2 + CoA</text>
        <dbReference type="Rhea" id="RHEA:42272"/>
        <dbReference type="Rhea" id="RHEA-COMP:9623"/>
        <dbReference type="Rhea" id="RHEA-COMP:9941"/>
        <dbReference type="ChEBI" id="CHEBI:15378"/>
        <dbReference type="ChEBI" id="CHEBI:16526"/>
        <dbReference type="ChEBI" id="CHEBI:57287"/>
        <dbReference type="ChEBI" id="CHEBI:57345"/>
        <dbReference type="ChEBI" id="CHEBI:78449"/>
        <dbReference type="ChEBI" id="CHEBI:78822"/>
        <dbReference type="EC" id="2.3.1.300"/>
    </reaction>
    <physiologicalReaction direction="left-to-right" evidence="13">
        <dbReference type="Rhea" id="RHEA:42273"/>
    </physiologicalReaction>
</comment>
<evidence type="ECO:0000256" key="3">
    <source>
        <dbReference type="ARBA" id="ARBA00022490"/>
    </source>
</evidence>
<comment type="catalytic activity">
    <reaction evidence="10">
        <text>malonyl-[ACP] + acetyl-CoA + H(+) = 3-oxobutanoyl-[ACP] + CO2 + CoA</text>
        <dbReference type="Rhea" id="RHEA:12080"/>
        <dbReference type="Rhea" id="RHEA-COMP:9623"/>
        <dbReference type="Rhea" id="RHEA-COMP:9625"/>
        <dbReference type="ChEBI" id="CHEBI:15378"/>
        <dbReference type="ChEBI" id="CHEBI:16526"/>
        <dbReference type="ChEBI" id="CHEBI:57287"/>
        <dbReference type="ChEBI" id="CHEBI:57288"/>
        <dbReference type="ChEBI" id="CHEBI:78449"/>
        <dbReference type="ChEBI" id="CHEBI:78450"/>
        <dbReference type="EC" id="2.3.1.180"/>
    </reaction>
    <physiologicalReaction direction="left-to-right" evidence="10">
        <dbReference type="Rhea" id="RHEA:12081"/>
    </physiologicalReaction>
</comment>
<evidence type="ECO:0000256" key="4">
    <source>
        <dbReference type="ARBA" id="ARBA00022516"/>
    </source>
</evidence>
<dbReference type="InterPro" id="IPR004655">
    <property type="entry name" value="FabH"/>
</dbReference>
<reference evidence="18 19" key="1">
    <citation type="submission" date="2019-07" db="EMBL/GenBank/DDBJ databases">
        <authorList>
            <person name="Kim J."/>
        </authorList>
    </citation>
    <scope>NUCLEOTIDE SEQUENCE [LARGE SCALE GENOMIC DNA]</scope>
    <source>
        <strain evidence="18 19">JC52</strain>
    </source>
</reference>
<comment type="similarity">
    <text evidence="2 14">Belongs to the thiolase-like superfamily. FabH family.</text>
</comment>
<keyword evidence="9 14" id="KW-0012">Acyltransferase</keyword>
<feature type="active site" evidence="14">
    <location>
        <position position="259"/>
    </location>
</feature>
<dbReference type="InterPro" id="IPR013751">
    <property type="entry name" value="ACP_syn_III_N"/>
</dbReference>
<dbReference type="GO" id="GO:0006633">
    <property type="term" value="P:fatty acid biosynthetic process"/>
    <property type="evidence" value="ECO:0007669"/>
    <property type="project" value="UniProtKB-UniRule"/>
</dbReference>
<dbReference type="GO" id="GO:0004315">
    <property type="term" value="F:3-oxoacyl-[acyl-carrier-protein] synthase activity"/>
    <property type="evidence" value="ECO:0007669"/>
    <property type="project" value="InterPro"/>
</dbReference>
<keyword evidence="8 14" id="KW-0275">Fatty acid biosynthesis</keyword>
<dbReference type="EC" id="2.3.1.180" evidence="14"/>
<dbReference type="CDD" id="cd00830">
    <property type="entry name" value="KAS_III"/>
    <property type="match status" value="1"/>
</dbReference>
<dbReference type="Pfam" id="PF08545">
    <property type="entry name" value="ACP_syn_III"/>
    <property type="match status" value="1"/>
</dbReference>
<dbReference type="OrthoDB" id="9815506at2"/>
<comment type="subunit">
    <text evidence="14">Homodimer.</text>
</comment>
<evidence type="ECO:0000256" key="7">
    <source>
        <dbReference type="ARBA" id="ARBA00023098"/>
    </source>
</evidence>
<evidence type="ECO:0000256" key="13">
    <source>
        <dbReference type="ARBA" id="ARBA00052985"/>
    </source>
</evidence>
<dbReference type="PANTHER" id="PTHR34069:SF2">
    <property type="entry name" value="BETA-KETOACYL-[ACYL-CARRIER-PROTEIN] SYNTHASE III"/>
    <property type="match status" value="1"/>
</dbReference>
<dbReference type="Gene3D" id="3.40.47.10">
    <property type="match status" value="1"/>
</dbReference>
<feature type="domain" description="Beta-ketoacyl-[acyl-carrier-protein] synthase III N-terminal" evidence="17">
    <location>
        <begin position="113"/>
        <end position="192"/>
    </location>
</feature>
<organism evidence="18 19">
    <name type="scientific">Paenibacillus cremeus</name>
    <dbReference type="NCBI Taxonomy" id="2163881"/>
    <lineage>
        <taxon>Bacteria</taxon>
        <taxon>Bacillati</taxon>
        <taxon>Bacillota</taxon>
        <taxon>Bacilli</taxon>
        <taxon>Bacillales</taxon>
        <taxon>Paenibacillaceae</taxon>
        <taxon>Paenibacillus</taxon>
    </lineage>
</organism>
<comment type="subcellular location">
    <subcellularLocation>
        <location evidence="14">Cytoplasm</location>
    </subcellularLocation>
</comment>
<dbReference type="AlphaFoldDB" id="A0A559KIU2"/>
<evidence type="ECO:0000256" key="5">
    <source>
        <dbReference type="ARBA" id="ARBA00022679"/>
    </source>
</evidence>
<keyword evidence="3 14" id="KW-0963">Cytoplasm</keyword>
<keyword evidence="15" id="KW-1133">Transmembrane helix</keyword>
<dbReference type="PANTHER" id="PTHR34069">
    <property type="entry name" value="3-OXOACYL-[ACYL-CARRIER-PROTEIN] SYNTHASE 3"/>
    <property type="match status" value="1"/>
</dbReference>
<keyword evidence="19" id="KW-1185">Reference proteome</keyword>